<proteinExistence type="predicted"/>
<gene>
    <name evidence="2" type="ORF">SKAU_G00333420</name>
</gene>
<name>A0A9Q1ELJ4_SYNKA</name>
<keyword evidence="3" id="KW-1185">Reference proteome</keyword>
<evidence type="ECO:0000256" key="1">
    <source>
        <dbReference type="SAM" id="MobiDB-lite"/>
    </source>
</evidence>
<dbReference type="AlphaFoldDB" id="A0A9Q1ELJ4"/>
<feature type="region of interest" description="Disordered" evidence="1">
    <location>
        <begin position="1"/>
        <end position="84"/>
    </location>
</feature>
<evidence type="ECO:0000313" key="3">
    <source>
        <dbReference type="Proteomes" id="UP001152622"/>
    </source>
</evidence>
<sequence>MDPPLFDGRKRPHDDSLWNRGINPPSPYPPHTDSSVRQYNQQLNIPKEGAAGSSPHGRMDRHGDRRAEREAEESVRERLWVPVP</sequence>
<reference evidence="2" key="1">
    <citation type="journal article" date="2023" name="Science">
        <title>Genome structures resolve the early diversification of teleost fishes.</title>
        <authorList>
            <person name="Parey E."/>
            <person name="Louis A."/>
            <person name="Montfort J."/>
            <person name="Bouchez O."/>
            <person name="Roques C."/>
            <person name="Iampietro C."/>
            <person name="Lluch J."/>
            <person name="Castinel A."/>
            <person name="Donnadieu C."/>
            <person name="Desvignes T."/>
            <person name="Floi Bucao C."/>
            <person name="Jouanno E."/>
            <person name="Wen M."/>
            <person name="Mejri S."/>
            <person name="Dirks R."/>
            <person name="Jansen H."/>
            <person name="Henkel C."/>
            <person name="Chen W.J."/>
            <person name="Zahm M."/>
            <person name="Cabau C."/>
            <person name="Klopp C."/>
            <person name="Thompson A.W."/>
            <person name="Robinson-Rechavi M."/>
            <person name="Braasch I."/>
            <person name="Lecointre G."/>
            <person name="Bobe J."/>
            <person name="Postlethwait J.H."/>
            <person name="Berthelot C."/>
            <person name="Roest Crollius H."/>
            <person name="Guiguen Y."/>
        </authorList>
    </citation>
    <scope>NUCLEOTIDE SEQUENCE</scope>
    <source>
        <strain evidence="2">WJC10195</strain>
    </source>
</reference>
<dbReference type="Proteomes" id="UP001152622">
    <property type="component" value="Chromosome 15"/>
</dbReference>
<accession>A0A9Q1ELJ4</accession>
<feature type="compositionally biased region" description="Polar residues" evidence="1">
    <location>
        <begin position="32"/>
        <end position="44"/>
    </location>
</feature>
<comment type="caution">
    <text evidence="2">The sequence shown here is derived from an EMBL/GenBank/DDBJ whole genome shotgun (WGS) entry which is preliminary data.</text>
</comment>
<protein>
    <submittedName>
        <fullName evidence="2">Uncharacterized protein</fullName>
    </submittedName>
</protein>
<dbReference type="EMBL" id="JAINUF010000015">
    <property type="protein sequence ID" value="KAJ8341051.1"/>
    <property type="molecule type" value="Genomic_DNA"/>
</dbReference>
<evidence type="ECO:0000313" key="2">
    <source>
        <dbReference type="EMBL" id="KAJ8341051.1"/>
    </source>
</evidence>
<feature type="compositionally biased region" description="Basic and acidic residues" evidence="1">
    <location>
        <begin position="57"/>
        <end position="84"/>
    </location>
</feature>
<organism evidence="2 3">
    <name type="scientific">Synaphobranchus kaupii</name>
    <name type="common">Kaup's arrowtooth eel</name>
    <dbReference type="NCBI Taxonomy" id="118154"/>
    <lineage>
        <taxon>Eukaryota</taxon>
        <taxon>Metazoa</taxon>
        <taxon>Chordata</taxon>
        <taxon>Craniata</taxon>
        <taxon>Vertebrata</taxon>
        <taxon>Euteleostomi</taxon>
        <taxon>Actinopterygii</taxon>
        <taxon>Neopterygii</taxon>
        <taxon>Teleostei</taxon>
        <taxon>Anguilliformes</taxon>
        <taxon>Synaphobranchidae</taxon>
        <taxon>Synaphobranchus</taxon>
    </lineage>
</organism>
<feature type="compositionally biased region" description="Basic and acidic residues" evidence="1">
    <location>
        <begin position="7"/>
        <end position="17"/>
    </location>
</feature>